<reference evidence="3 4" key="3">
    <citation type="submission" date="2020-02" db="EMBL/GenBank/DDBJ databases">
        <title>Flavobacterium profundi sp. nov., isolated from a deep-sea seamount.</title>
        <authorList>
            <person name="Zhang D.-C."/>
        </authorList>
    </citation>
    <scope>NUCLEOTIDE SEQUENCE [LARGE SCALE GENOMIC DNA]</scope>
    <source>
        <strain evidence="3 4">EC11</strain>
    </source>
</reference>
<dbReference type="Pfam" id="PF19081">
    <property type="entry name" value="Ig_7"/>
    <property type="match status" value="1"/>
</dbReference>
<feature type="chain" id="PRO_5045853585" evidence="1">
    <location>
        <begin position="27"/>
        <end position="916"/>
    </location>
</feature>
<dbReference type="Pfam" id="PF13585">
    <property type="entry name" value="CHU_C"/>
    <property type="match status" value="1"/>
</dbReference>
<reference evidence="4" key="1">
    <citation type="submission" date="2019-05" db="EMBL/GenBank/DDBJ databases">
        <title>Flavobacterium profundi sp. nov., isolated from a deep-sea seamount.</title>
        <authorList>
            <person name="Zhang D.-C."/>
        </authorList>
    </citation>
    <scope>NUCLEOTIDE SEQUENCE [LARGE SCALE GENOMIC DNA]</scope>
    <source>
        <strain evidence="4">EC11</strain>
    </source>
</reference>
<dbReference type="Proteomes" id="UP000817854">
    <property type="component" value="Unassembled WGS sequence"/>
</dbReference>
<feature type="signal peptide" evidence="1">
    <location>
        <begin position="1"/>
        <end position="26"/>
    </location>
</feature>
<name>A0ABX0IUK0_9FLAO</name>
<dbReference type="EMBL" id="VEVQ02000009">
    <property type="protein sequence ID" value="NHN26866.1"/>
    <property type="molecule type" value="Genomic_DNA"/>
</dbReference>
<sequence>MKGSKLRLVMLIISFFVFMSKSNAQCAGNDNTITICTKENYNQGIGNPNGVVNLFTLLGVGAVNGGSWTNLNSSGGLNTSTGILNTWQINQSGIYSYQYTINGISGCTDNTSIITLTLGGFPGVDNPSAVACDNNASVPLFSFLGSSPNPHFNGTWSGGPAGSVNGNFFNAQLAGIGTYTLTYTVPAIGSCPSRSANVSLTVHPLPESGIPSNLTFCETDDFSGFTNINLFNQLSGEDSGGFWSDNFPTGEISGIGDSFINIQNIATNFGPGTYTFTYNVNPTHPICTPASSNVAIIIEPIIDINGANLNITPTPICYENLSTTILTATITQGVNPIPDGTYNITYTLSGVNSGTETVSITFIGGIGTFIINSAFVNSIGITTVNITNIINPSSVTNCTRPITNLSNTFEIAESPNVNDTQISVTNFCLGETGQVVISDINNSNIELSDDRYIITYIITDPNGLQTTETIVIIVTNGDGVFSILNSLITIPGNYTVTIINVENENSGCSTDTNITSPFVVFPIPEADNIIVSIDDVCLGDTVVVTLSSANNLSDGLYDLDYSIFGAINVSNQIVNNVNFTNGSATFTLPNTILTSGASTFVLNVLTSVSNTCGTSSFNDASDNFIINPLPDTTGATITAIDICISEIETIFIGNANILNDGEYTILYDLTGSNNSTDNSVIVTFTNGNGDFTIPSSLLENGGTTTITIQNISYNVTNCGTTDLSANPINFIITDPGVPSLAVDGNLFCLQDLPNPTIANLTSNITSTGTITWYDAPLNGNIYTSTDPITNGTTYYASLTDAQGCEGSSRLEVIVDLTFCPNLFIPDGFSPNNDGLNDTFYIKDVDVIYPNHVLEIYNRYGNLIYKGDINTPDFDGKSNQSTVLGSDILPTGVYFYILHYNDSTNKKPTQGRLYLSR</sequence>
<comment type="caution">
    <text evidence="3">The sequence shown here is derived from an EMBL/GenBank/DDBJ whole genome shotgun (WGS) entry which is preliminary data.</text>
</comment>
<organism evidence="3 4">
    <name type="scientific">Flavobacterium jejuense</name>
    <dbReference type="NCBI Taxonomy" id="1544455"/>
    <lineage>
        <taxon>Bacteria</taxon>
        <taxon>Pseudomonadati</taxon>
        <taxon>Bacteroidota</taxon>
        <taxon>Flavobacteriia</taxon>
        <taxon>Flavobacteriales</taxon>
        <taxon>Flavobacteriaceae</taxon>
        <taxon>Flavobacterium</taxon>
    </lineage>
</organism>
<dbReference type="RefSeq" id="WP_140963179.1">
    <property type="nucleotide sequence ID" value="NZ_VEVQ02000009.1"/>
</dbReference>
<evidence type="ECO:0000256" key="1">
    <source>
        <dbReference type="SAM" id="SignalP"/>
    </source>
</evidence>
<gene>
    <name evidence="3" type="ORF">FIA58_014370</name>
</gene>
<dbReference type="InterPro" id="IPR044023">
    <property type="entry name" value="Ig_7"/>
</dbReference>
<evidence type="ECO:0000313" key="4">
    <source>
        <dbReference type="Proteomes" id="UP000817854"/>
    </source>
</evidence>
<keyword evidence="4" id="KW-1185">Reference proteome</keyword>
<dbReference type="NCBIfam" id="TIGR04131">
    <property type="entry name" value="Bac_Flav_CTERM"/>
    <property type="match status" value="1"/>
</dbReference>
<evidence type="ECO:0000259" key="2">
    <source>
        <dbReference type="Pfam" id="PF19081"/>
    </source>
</evidence>
<dbReference type="InterPro" id="IPR026341">
    <property type="entry name" value="T9SS_type_B"/>
</dbReference>
<keyword evidence="1" id="KW-0732">Signal</keyword>
<feature type="domain" description="Ig-like" evidence="2">
    <location>
        <begin position="758"/>
        <end position="815"/>
    </location>
</feature>
<reference evidence="3 4" key="2">
    <citation type="submission" date="2019-05" db="EMBL/GenBank/DDBJ databases">
        <authorList>
            <person name="Lianzixin W."/>
        </authorList>
    </citation>
    <scope>NUCLEOTIDE SEQUENCE [LARGE SCALE GENOMIC DNA]</scope>
    <source>
        <strain evidence="3 4">EC11</strain>
    </source>
</reference>
<evidence type="ECO:0000313" key="3">
    <source>
        <dbReference type="EMBL" id="NHN26866.1"/>
    </source>
</evidence>
<proteinExistence type="predicted"/>
<protein>
    <submittedName>
        <fullName evidence="3">Gliding motility-associated C-terminal domain-containing protein</fullName>
    </submittedName>
</protein>
<accession>A0ABX0IUK0</accession>